<accession>L0FBH2</accession>
<dbReference type="Proteomes" id="UP000010797">
    <property type="component" value="Chromosome"/>
</dbReference>
<reference evidence="5" key="1">
    <citation type="submission" date="2012-02" db="EMBL/GenBank/DDBJ databases">
        <title>Complete sequence of Desulfitobacterium dichloroeliminans LMG P-21439.</title>
        <authorList>
            <person name="Lucas S."/>
            <person name="Han J."/>
            <person name="Lapidus A."/>
            <person name="Cheng J.-F."/>
            <person name="Goodwin L."/>
            <person name="Pitluck S."/>
            <person name="Peters L."/>
            <person name="Ovchinnikova G."/>
            <person name="Teshima H."/>
            <person name="Detter J.C."/>
            <person name="Han C."/>
            <person name="Tapia R."/>
            <person name="Land M."/>
            <person name="Hauser L."/>
            <person name="Kyrpides N."/>
            <person name="Ivanova N."/>
            <person name="Pagani I."/>
            <person name="Kruse T."/>
            <person name="de Vos W.M."/>
            <person name="Boon N."/>
            <person name="Smidt H."/>
            <person name="Woyke T."/>
        </authorList>
    </citation>
    <scope>NUCLEOTIDE SEQUENCE [LARGE SCALE GENOMIC DNA]</scope>
    <source>
        <strain evidence="5">LMG P-21439 / DCA1</strain>
    </source>
</reference>
<dbReference type="KEGG" id="ddl:Desdi_3151"/>
<name>L0FBH2_DESDL</name>
<dbReference type="InterPro" id="IPR040198">
    <property type="entry name" value="Fido_containing"/>
</dbReference>
<keyword evidence="5" id="KW-1185">Reference proteome</keyword>
<feature type="active site" evidence="1">
    <location>
        <position position="238"/>
    </location>
</feature>
<protein>
    <recommendedName>
        <fullName evidence="3">Fido domain-containing protein</fullName>
    </recommendedName>
</protein>
<evidence type="ECO:0000313" key="4">
    <source>
        <dbReference type="EMBL" id="AGA70552.1"/>
    </source>
</evidence>
<evidence type="ECO:0000313" key="5">
    <source>
        <dbReference type="Proteomes" id="UP000010797"/>
    </source>
</evidence>
<keyword evidence="2" id="KW-0547">Nucleotide-binding</keyword>
<organism evidence="4 5">
    <name type="scientific">Desulfitobacterium dichloroeliminans (strain LMG P-21439 / DCA1)</name>
    <dbReference type="NCBI Taxonomy" id="871963"/>
    <lineage>
        <taxon>Bacteria</taxon>
        <taxon>Bacillati</taxon>
        <taxon>Bacillota</taxon>
        <taxon>Clostridia</taxon>
        <taxon>Eubacteriales</taxon>
        <taxon>Desulfitobacteriaceae</taxon>
        <taxon>Desulfitobacterium</taxon>
    </lineage>
</organism>
<dbReference type="PROSITE" id="PS51459">
    <property type="entry name" value="FIDO"/>
    <property type="match status" value="1"/>
</dbReference>
<sequence length="400" mass="46381">MILKYIRRGVKATMELKIFTEMLRDKNALNFNKLKYKYGEENLTGYLATLSESFYYKIQLCDFKGMPIVLLPAKINLTTQLSRSIAISYSGEKYGIQAMEDEIISTLSIEQIDSSRESVRKILNGGAPETSNENKAYGIKRGLDFIADSTNKITEENLYQLYKLAVGDFLNDEDRLMQEQKYRHDAVYVVGQDIEHQGLKHQLLPEYIADLIDYMQKDDGLDQIVKSIVIHYYFAYLHPYFDGNGRMARLMQLWYLVQKGYTSALFIPFSAYINESRSTYYKAFTSIMNNYKVSQIIDVTPFVDYFIDYVIIKLLKRAEPTDSLLKFDGLLQSGEITAKEKDLFHYVLSAYGAQEFSTKQLEKDFKSAAYATIRNFVLKLENKGLLSSQRYGNRVRYRLK</sequence>
<dbReference type="InterPro" id="IPR036597">
    <property type="entry name" value="Fido-like_dom_sf"/>
</dbReference>
<gene>
    <name evidence="4" type="ordered locus">Desdi_3151</name>
</gene>
<dbReference type="HOGENOM" id="CLU_709186_0_0_9"/>
<proteinExistence type="predicted"/>
<dbReference type="AlphaFoldDB" id="L0FBH2"/>
<dbReference type="InterPro" id="IPR003812">
    <property type="entry name" value="Fido"/>
</dbReference>
<dbReference type="Pfam" id="PF02661">
    <property type="entry name" value="Fic"/>
    <property type="match status" value="1"/>
</dbReference>
<dbReference type="Gene3D" id="1.10.3290.10">
    <property type="entry name" value="Fido-like domain"/>
    <property type="match status" value="1"/>
</dbReference>
<dbReference type="PANTHER" id="PTHR13504">
    <property type="entry name" value="FIDO DOMAIN-CONTAINING PROTEIN DDB_G0283145"/>
    <property type="match status" value="1"/>
</dbReference>
<dbReference type="eggNOG" id="COG3177">
    <property type="taxonomic scope" value="Bacteria"/>
</dbReference>
<evidence type="ECO:0000256" key="2">
    <source>
        <dbReference type="PIRSR" id="PIRSR640198-2"/>
    </source>
</evidence>
<feature type="binding site" evidence="2">
    <location>
        <begin position="280"/>
        <end position="281"/>
    </location>
    <ligand>
        <name>ATP</name>
        <dbReference type="ChEBI" id="CHEBI:30616"/>
    </ligand>
</feature>
<dbReference type="EMBL" id="CP003344">
    <property type="protein sequence ID" value="AGA70552.1"/>
    <property type="molecule type" value="Genomic_DNA"/>
</dbReference>
<evidence type="ECO:0000256" key="1">
    <source>
        <dbReference type="PIRSR" id="PIRSR640198-1"/>
    </source>
</evidence>
<dbReference type="PANTHER" id="PTHR13504:SF38">
    <property type="entry name" value="FIDO DOMAIN-CONTAINING PROTEIN"/>
    <property type="match status" value="1"/>
</dbReference>
<dbReference type="GO" id="GO:0005524">
    <property type="term" value="F:ATP binding"/>
    <property type="evidence" value="ECO:0007669"/>
    <property type="project" value="UniProtKB-KW"/>
</dbReference>
<dbReference type="STRING" id="871963.Desdi_3151"/>
<evidence type="ECO:0000259" key="3">
    <source>
        <dbReference type="PROSITE" id="PS51459"/>
    </source>
</evidence>
<feature type="binding site" evidence="2">
    <location>
        <begin position="189"/>
        <end position="196"/>
    </location>
    <ligand>
        <name>ATP</name>
        <dbReference type="ChEBI" id="CHEBI:30616"/>
    </ligand>
</feature>
<feature type="binding site" evidence="2">
    <location>
        <begin position="242"/>
        <end position="249"/>
    </location>
    <ligand>
        <name>ATP</name>
        <dbReference type="ChEBI" id="CHEBI:30616"/>
    </ligand>
</feature>
<dbReference type="SUPFAM" id="SSF140931">
    <property type="entry name" value="Fic-like"/>
    <property type="match status" value="1"/>
</dbReference>
<keyword evidence="2" id="KW-0067">ATP-binding</keyword>
<feature type="domain" description="Fido" evidence="3">
    <location>
        <begin position="153"/>
        <end position="308"/>
    </location>
</feature>